<dbReference type="SUPFAM" id="SSF103481">
    <property type="entry name" value="Multidrug resistance efflux transporter EmrE"/>
    <property type="match status" value="2"/>
</dbReference>
<evidence type="ECO:0000256" key="3">
    <source>
        <dbReference type="ARBA" id="ARBA00022692"/>
    </source>
</evidence>
<feature type="transmembrane region" description="Helical" evidence="6">
    <location>
        <begin position="190"/>
        <end position="209"/>
    </location>
</feature>
<dbReference type="Gene3D" id="1.10.3730.20">
    <property type="match status" value="2"/>
</dbReference>
<protein>
    <submittedName>
        <fullName evidence="8">DMT family transporter</fullName>
    </submittedName>
</protein>
<evidence type="ECO:0000259" key="7">
    <source>
        <dbReference type="Pfam" id="PF00892"/>
    </source>
</evidence>
<gene>
    <name evidence="8" type="ORF">FKG95_13630</name>
</gene>
<dbReference type="PANTHER" id="PTHR32322">
    <property type="entry name" value="INNER MEMBRANE TRANSPORTER"/>
    <property type="match status" value="1"/>
</dbReference>
<feature type="domain" description="EamA" evidence="7">
    <location>
        <begin position="160"/>
        <end position="294"/>
    </location>
</feature>
<comment type="subcellular location">
    <subcellularLocation>
        <location evidence="1">Membrane</location>
        <topology evidence="1">Multi-pass membrane protein</topology>
    </subcellularLocation>
</comment>
<feature type="transmembrane region" description="Helical" evidence="6">
    <location>
        <begin position="221"/>
        <end position="243"/>
    </location>
</feature>
<keyword evidence="3 6" id="KW-0812">Transmembrane</keyword>
<feature type="transmembrane region" description="Helical" evidence="6">
    <location>
        <begin position="103"/>
        <end position="122"/>
    </location>
</feature>
<dbReference type="OrthoDB" id="9809509at2"/>
<evidence type="ECO:0000313" key="8">
    <source>
        <dbReference type="EMBL" id="TQV79740.1"/>
    </source>
</evidence>
<comment type="caution">
    <text evidence="8">The sequence shown here is derived from an EMBL/GenBank/DDBJ whole genome shotgun (WGS) entry which is preliminary data.</text>
</comment>
<feature type="transmembrane region" description="Helical" evidence="6">
    <location>
        <begin position="277"/>
        <end position="295"/>
    </location>
</feature>
<evidence type="ECO:0000313" key="9">
    <source>
        <dbReference type="Proteomes" id="UP000315252"/>
    </source>
</evidence>
<comment type="similarity">
    <text evidence="2">Belongs to the EamA transporter family.</text>
</comment>
<keyword evidence="4 6" id="KW-1133">Transmembrane helix</keyword>
<feature type="transmembrane region" description="Helical" evidence="6">
    <location>
        <begin position="45"/>
        <end position="64"/>
    </location>
</feature>
<dbReference type="GO" id="GO:0016020">
    <property type="term" value="C:membrane"/>
    <property type="evidence" value="ECO:0007669"/>
    <property type="project" value="UniProtKB-SubCell"/>
</dbReference>
<evidence type="ECO:0000256" key="4">
    <source>
        <dbReference type="ARBA" id="ARBA00022989"/>
    </source>
</evidence>
<dbReference type="InterPro" id="IPR037185">
    <property type="entry name" value="EmrE-like"/>
</dbReference>
<evidence type="ECO:0000256" key="6">
    <source>
        <dbReference type="SAM" id="Phobius"/>
    </source>
</evidence>
<keyword evidence="5 6" id="KW-0472">Membrane</keyword>
<reference evidence="8 9" key="1">
    <citation type="submission" date="2019-06" db="EMBL/GenBank/DDBJ databases">
        <title>Whole genome sequence for Rhodospirillaceae sp. R148.</title>
        <authorList>
            <person name="Wang G."/>
        </authorList>
    </citation>
    <scope>NUCLEOTIDE SEQUENCE [LARGE SCALE GENOMIC DNA]</scope>
    <source>
        <strain evidence="8 9">R148</strain>
    </source>
</reference>
<feature type="transmembrane region" description="Helical" evidence="6">
    <location>
        <begin position="134"/>
        <end position="154"/>
    </location>
</feature>
<feature type="transmembrane region" description="Helical" evidence="6">
    <location>
        <begin position="160"/>
        <end position="178"/>
    </location>
</feature>
<dbReference type="InterPro" id="IPR050638">
    <property type="entry name" value="AA-Vitamin_Transporters"/>
</dbReference>
<feature type="transmembrane region" description="Helical" evidence="6">
    <location>
        <begin position="12"/>
        <end position="33"/>
    </location>
</feature>
<accession>A0A545TR88</accession>
<evidence type="ECO:0000256" key="1">
    <source>
        <dbReference type="ARBA" id="ARBA00004141"/>
    </source>
</evidence>
<dbReference type="Proteomes" id="UP000315252">
    <property type="component" value="Unassembled WGS sequence"/>
</dbReference>
<dbReference type="EMBL" id="VHSH01000004">
    <property type="protein sequence ID" value="TQV79740.1"/>
    <property type="molecule type" value="Genomic_DNA"/>
</dbReference>
<evidence type="ECO:0000256" key="2">
    <source>
        <dbReference type="ARBA" id="ARBA00007362"/>
    </source>
</evidence>
<organism evidence="8 9">
    <name type="scientific">Denitrobaculum tricleocarpae</name>
    <dbReference type="NCBI Taxonomy" id="2591009"/>
    <lineage>
        <taxon>Bacteria</taxon>
        <taxon>Pseudomonadati</taxon>
        <taxon>Pseudomonadota</taxon>
        <taxon>Alphaproteobacteria</taxon>
        <taxon>Rhodospirillales</taxon>
        <taxon>Rhodospirillaceae</taxon>
        <taxon>Denitrobaculum</taxon>
    </lineage>
</organism>
<feature type="transmembrane region" description="Helical" evidence="6">
    <location>
        <begin position="76"/>
        <end position="97"/>
    </location>
</feature>
<dbReference type="RefSeq" id="WP_142896920.1">
    <property type="nucleotide sequence ID" value="NZ_ML660055.1"/>
</dbReference>
<evidence type="ECO:0000256" key="5">
    <source>
        <dbReference type="ARBA" id="ARBA00023136"/>
    </source>
</evidence>
<dbReference type="AlphaFoldDB" id="A0A545TR88"/>
<dbReference type="InterPro" id="IPR000620">
    <property type="entry name" value="EamA_dom"/>
</dbReference>
<dbReference type="Pfam" id="PF00892">
    <property type="entry name" value="EamA"/>
    <property type="match status" value="2"/>
</dbReference>
<sequence>MSSSAPATTTGNLLPVVMPAVFVFLWSTGFIGAKLGLPYAEPMTFLALRFGIVVALMLPFALLIRAPWPKSWTEAGHIAIAGLLLHGAYLGAVFASIDLGVEAGVSALIVGVQPILVAVAAGPLLGERVTRRQWVGLFLGMLGVVVVVSNKLSLGIGTPFGMALSVFALFGMSAGTLYQKRFCGGMDLRSGSVIQFAATTLLVGGLAFALETREVVWHADFIIALGWLVFVLSFGAMTLLYILIRRGEAARVSSLFFLVPPCTAVIAWFLFGETLEITALAGMALAMIGVALVNLRR</sequence>
<name>A0A545TR88_9PROT</name>
<dbReference type="PANTHER" id="PTHR32322:SF2">
    <property type="entry name" value="EAMA DOMAIN-CONTAINING PROTEIN"/>
    <property type="match status" value="1"/>
</dbReference>
<keyword evidence="9" id="KW-1185">Reference proteome</keyword>
<proteinExistence type="inferred from homology"/>
<feature type="domain" description="EamA" evidence="7">
    <location>
        <begin position="21"/>
        <end position="148"/>
    </location>
</feature>
<feature type="transmembrane region" description="Helical" evidence="6">
    <location>
        <begin position="255"/>
        <end position="271"/>
    </location>
</feature>